<evidence type="ECO:0000256" key="2">
    <source>
        <dbReference type="ARBA" id="ARBA00022729"/>
    </source>
</evidence>
<accession>A0AA95EZF5</accession>
<dbReference type="InterPro" id="IPR002772">
    <property type="entry name" value="Glyco_hydro_3_C"/>
</dbReference>
<keyword evidence="7" id="KW-1185">Reference proteome</keyword>
<reference evidence="6" key="1">
    <citation type="submission" date="2023-03" db="EMBL/GenBank/DDBJ databases">
        <title>Andean soil-derived lignocellulolytic bacterial consortium as a source of novel taxa and putative plastic-active enzymes.</title>
        <authorList>
            <person name="Diaz-Garcia L."/>
            <person name="Chuvochina M."/>
            <person name="Feuerriegel G."/>
            <person name="Bunk B."/>
            <person name="Sproer C."/>
            <person name="Streit W.R."/>
            <person name="Rodriguez L.M."/>
            <person name="Overmann J."/>
            <person name="Jimenez D.J."/>
        </authorList>
    </citation>
    <scope>NUCLEOTIDE SEQUENCE</scope>
    <source>
        <strain evidence="6">MAG 2441</strain>
    </source>
</reference>
<dbReference type="PANTHER" id="PTHR42721">
    <property type="entry name" value="SUGAR HYDROLASE-RELATED"/>
    <property type="match status" value="1"/>
</dbReference>
<feature type="domain" description="Fibronectin type III-like" evidence="5">
    <location>
        <begin position="773"/>
        <end position="847"/>
    </location>
</feature>
<protein>
    <submittedName>
        <fullName evidence="6">Glycoside hydrolase family 3 C-terminal domain-containing protein</fullName>
    </submittedName>
</protein>
<proteinExistence type="inferred from homology"/>
<dbReference type="Pfam" id="PF14310">
    <property type="entry name" value="Fn3-like"/>
    <property type="match status" value="1"/>
</dbReference>
<organism evidence="6 7">
    <name type="scientific">Candidatus Cohnella colombiensis</name>
    <dbReference type="NCBI Taxonomy" id="3121368"/>
    <lineage>
        <taxon>Bacteria</taxon>
        <taxon>Bacillati</taxon>
        <taxon>Bacillota</taxon>
        <taxon>Bacilli</taxon>
        <taxon>Bacillales</taxon>
        <taxon>Paenibacillaceae</taxon>
        <taxon>Cohnella</taxon>
    </lineage>
</organism>
<dbReference type="SUPFAM" id="SSF49899">
    <property type="entry name" value="Concanavalin A-like lectins/glucanases"/>
    <property type="match status" value="2"/>
</dbReference>
<dbReference type="InterPro" id="IPR013320">
    <property type="entry name" value="ConA-like_dom_sf"/>
</dbReference>
<dbReference type="InterPro" id="IPR017853">
    <property type="entry name" value="GH"/>
</dbReference>
<dbReference type="InterPro" id="IPR013783">
    <property type="entry name" value="Ig-like_fold"/>
</dbReference>
<feature type="chain" id="PRO_5041698799" evidence="4">
    <location>
        <begin position="34"/>
        <end position="2092"/>
    </location>
</feature>
<dbReference type="InterPro" id="IPR008965">
    <property type="entry name" value="CBM2/CBM3_carb-bd_dom_sf"/>
</dbReference>
<evidence type="ECO:0000256" key="1">
    <source>
        <dbReference type="ARBA" id="ARBA00005336"/>
    </source>
</evidence>
<feature type="signal peptide" evidence="4">
    <location>
        <begin position="1"/>
        <end position="33"/>
    </location>
</feature>
<dbReference type="Proteomes" id="UP001178662">
    <property type="component" value="Chromosome"/>
</dbReference>
<gene>
    <name evidence="6" type="ORF">P0Y55_05455</name>
</gene>
<dbReference type="Gene3D" id="2.60.40.680">
    <property type="match status" value="1"/>
</dbReference>
<evidence type="ECO:0000256" key="4">
    <source>
        <dbReference type="SAM" id="SignalP"/>
    </source>
</evidence>
<evidence type="ECO:0000259" key="5">
    <source>
        <dbReference type="SMART" id="SM01217"/>
    </source>
</evidence>
<dbReference type="PANTHER" id="PTHR42721:SF3">
    <property type="entry name" value="BETA-D-XYLOSIDASE 5-RELATED"/>
    <property type="match status" value="1"/>
</dbReference>
<dbReference type="Pfam" id="PF00933">
    <property type="entry name" value="Glyco_hydro_3"/>
    <property type="match status" value="1"/>
</dbReference>
<dbReference type="Pfam" id="PF07554">
    <property type="entry name" value="FIVAR"/>
    <property type="match status" value="3"/>
</dbReference>
<dbReference type="Gene3D" id="2.60.120.200">
    <property type="match status" value="2"/>
</dbReference>
<dbReference type="SUPFAM" id="SSF49384">
    <property type="entry name" value="Carbohydrate-binding domain"/>
    <property type="match status" value="1"/>
</dbReference>
<dbReference type="Gene3D" id="2.60.40.10">
    <property type="entry name" value="Immunoglobulins"/>
    <property type="match status" value="1"/>
</dbReference>
<dbReference type="InterPro" id="IPR041542">
    <property type="entry name" value="GH43_C2"/>
</dbReference>
<dbReference type="CDD" id="cd08547">
    <property type="entry name" value="Type_II_cohesin"/>
    <property type="match status" value="1"/>
</dbReference>
<dbReference type="InterPro" id="IPR001764">
    <property type="entry name" value="Glyco_hydro_3_N"/>
</dbReference>
<dbReference type="GO" id="GO:0030246">
    <property type="term" value="F:carbohydrate binding"/>
    <property type="evidence" value="ECO:0007669"/>
    <property type="project" value="InterPro"/>
</dbReference>
<dbReference type="GO" id="GO:0009044">
    <property type="term" value="F:xylan 1,4-beta-xylosidase activity"/>
    <property type="evidence" value="ECO:0007669"/>
    <property type="project" value="InterPro"/>
</dbReference>
<dbReference type="Pfam" id="PF17851">
    <property type="entry name" value="GH43_C2"/>
    <property type="match status" value="1"/>
</dbReference>
<dbReference type="Gene3D" id="1.20.1270.90">
    <property type="entry name" value="AF1782-like"/>
    <property type="match status" value="3"/>
</dbReference>
<dbReference type="InterPro" id="IPR026891">
    <property type="entry name" value="Fn3-like"/>
</dbReference>
<sequence>MIKRGKRILSVSLCFVLCVTTLLVGPAPQRSYAAESEPQALPIYMDSEHYSFEERAADMISKMTISQKASQMNGSASPSITLSDGKVIPSYGWWNEALHGVSRYQLNASGNATTINNATSYPIGLSMGSSWDPALMHKVATSISDEARDTAPDSDRMLTFYSPTINLARDTRWGRTDETFSEDPLLTAEIAGQFVNGLEGKRMDGSLIDPKGYLKSVSTIKHYTANNSEVNRLNGSSDITGRELREFYTKPYREIIKNTDVSSIMSSYNSVNGTPVTLDRNIMETMLRQTFGFSGYVTTDCDSIAMAVSSSRQNYMYPGTSRAMTSQEGYAWAAMFGVDLVCNAGYSGSSYGAQLPGAATAKLPTPSGIFTENAIDVDLLNLYTARMKLGEFDDTVRNAAGVIQSSTNKVSWYDDAIARRKTLGSGSLWTFNSGTGGDGKNMTQERSDVAREAAAGSLILLKNNAVASNGNKAVLPINVPSTGDFKVVVYGLNANFNTTNNSFFLGGYSSGSGASGIAQMVNPYNGIKAEIQKINPNAVVDWKKGFTNTGTTYASMTTLDNAAIDLASGYDLAIVALGTEQATAAEDSDRGSNTNPNNTLPGAQLALANAVAAKNPKTVTVIESTSPDDLSTLSADVPALLWSGYNGQVKGLGLADVLLGKYNPSGRTSTLWFKNDQFPSIRSYRITPGSDTYKTGNNSSSTTTVTTPGRTYMYYDGSKGAPLYSFGYGLSYSTFAYSNMKVTGLGTGDTIDANGTINVSMNVTNTSDRDGNDIVELYASTPDSTQTGVNQRPIKRLVGFKKVMVNAGQTVPVTITVKVPDLHFYDEAAGKWVVDTGRYNLQFSTSSADADIKLNKDIFVTGSLAPKLSVVTAKPRQNSDVALDIPTRVFFDKGKTVLPQVTVAMNDDTLYGFIAKGSSKTMPAGMTVTYSSNRPSVVSVAGDQITTVKSGVATITATVSYAGELRSTDFIVYVNPNVTLNDLKVGGTTVSGFDPTVKQYNLAVPYEQSAVPVVAATSSSADSIVTIVQASGIPGTATITVTDSTFNGVYTVNFGRPPVSAEFKGATALDSHYSIVRQDSDYSFDTNNGVTISTKQAAVNAVQNLVMQPAMGDFVSQTVVNFSATPTANNQQGGLIYYQDDSNYVKLVYERPTGTTNRIALYSVVNGTATVVTGNTNSAGNTKMYLRLIKNNKAISAQWSADGVTWTNYSGTATVNFTSPQLGLIATNGTVSAAALNVSFEYLRVGSVDAINPVADKIQKGGVDIPGFDPRITTYDVVVPRDALPGDYDYSVECGAGLICVVNQATTIPGNTTAVVTGPFGSTTYTFKLNYQAESYNFVNTTSENMSNFWTILNPDTANYSLVQGKGLRLPTLTGDVYQTNTAWNNIFTAPAGGDWDIVTKVHFPVAPSATYQQFMFLAWQDEDNYIKVDAERGSSGIIVQTGREINKVFTSSATSSVNANGDGTLTVYLRLVKNGNDYQGSYSLDGITYKNVGTAINLSLNNIKMGLFATKNSATGGVIDTYAEYVQVLNTNDALPVTPTQMKINAATKVSEYVGTLLPGTVQFSAGSNTVQLANSITPTYTISYVSSDESILSAAGLITQPVYTKEITYTYTISDGTNNVVSTPIHLSIPGSEGSAPQADAKASISGPSSPVVVGQAVNLPVGVTGLTHNFNMLSVELKYDRTMFEFATSLNNGVNVLDAGSVTSSRTGLQVLETAVKPETGEILIIMGITGTFLTGDGELFVLHGKAKADATEGTTNVAITKQEMVGDESHYSLLDTSLATVGIQVVKADKTTLIASIAAAQALLNAAVEGNLEGQYPIGSKAILHAAIDSASVVVQNGAATQTEVVNAFVALDNAVTSFSGSIIHINKVALNTAITDAQQALSSAVEGSAPGQYPTGAKATLQAAIEAAIIVRDRTTVTQSDVNLAVSTLTTAVSTFRASVNPTTTPSVELGALNKVIATAQAKVSKATAGNKIGQYPATAITNLQAAIVVANDVKSNSGASQSMVDAAVVTLNDATLTFASKIVTLVPGETSITIQDLSIVAKYYGVKKDQPGWDKVEKADLFDNHEITILELAAVARMIVGNWLQQ</sequence>
<dbReference type="GO" id="GO:0045493">
    <property type="term" value="P:xylan catabolic process"/>
    <property type="evidence" value="ECO:0007669"/>
    <property type="project" value="InterPro"/>
</dbReference>
<dbReference type="SMART" id="SM01217">
    <property type="entry name" value="Fn3_like"/>
    <property type="match status" value="1"/>
</dbReference>
<keyword evidence="2 4" id="KW-0732">Signal</keyword>
<dbReference type="Gene3D" id="3.20.20.300">
    <property type="entry name" value="Glycoside hydrolase, family 3, N-terminal domain"/>
    <property type="match status" value="1"/>
</dbReference>
<comment type="similarity">
    <text evidence="1">Belongs to the glycosyl hydrolase 3 family.</text>
</comment>
<dbReference type="InterPro" id="IPR036881">
    <property type="entry name" value="Glyco_hydro_3_C_sf"/>
</dbReference>
<dbReference type="InterPro" id="IPR036962">
    <property type="entry name" value="Glyco_hydro_3_N_sf"/>
</dbReference>
<name>A0AA95EZF5_9BACL</name>
<dbReference type="PRINTS" id="PR00133">
    <property type="entry name" value="GLHYDRLASE3"/>
</dbReference>
<dbReference type="GO" id="GO:0046556">
    <property type="term" value="F:alpha-L-arabinofuranosidase activity"/>
    <property type="evidence" value="ECO:0007669"/>
    <property type="project" value="TreeGrafter"/>
</dbReference>
<evidence type="ECO:0000313" key="7">
    <source>
        <dbReference type="Proteomes" id="UP001178662"/>
    </source>
</evidence>
<dbReference type="SUPFAM" id="SSF51445">
    <property type="entry name" value="(Trans)glycosidases"/>
    <property type="match status" value="1"/>
</dbReference>
<dbReference type="EMBL" id="CP119317">
    <property type="protein sequence ID" value="WEK55502.1"/>
    <property type="molecule type" value="Genomic_DNA"/>
</dbReference>
<keyword evidence="3 6" id="KW-0378">Hydrolase</keyword>
<evidence type="ECO:0000256" key="3">
    <source>
        <dbReference type="ARBA" id="ARBA00022801"/>
    </source>
</evidence>
<dbReference type="SUPFAM" id="SSF52279">
    <property type="entry name" value="Beta-D-glucan exohydrolase, C-terminal domain"/>
    <property type="match status" value="1"/>
</dbReference>
<dbReference type="Gene3D" id="3.40.50.1700">
    <property type="entry name" value="Glycoside hydrolase family 3 C-terminal domain"/>
    <property type="match status" value="1"/>
</dbReference>
<evidence type="ECO:0000313" key="6">
    <source>
        <dbReference type="EMBL" id="WEK55502.1"/>
    </source>
</evidence>
<dbReference type="GO" id="GO:0031222">
    <property type="term" value="P:arabinan catabolic process"/>
    <property type="evidence" value="ECO:0007669"/>
    <property type="project" value="TreeGrafter"/>
</dbReference>
<dbReference type="Pfam" id="PF01915">
    <property type="entry name" value="Glyco_hydro_3_C"/>
    <property type="match status" value="1"/>
</dbReference>
<dbReference type="InterPro" id="IPR044993">
    <property type="entry name" value="BXL"/>
</dbReference>